<proteinExistence type="inferred from homology"/>
<evidence type="ECO:0000256" key="5">
    <source>
        <dbReference type="RuleBase" id="RU003684"/>
    </source>
</evidence>
<dbReference type="PRINTS" id="PR00116">
    <property type="entry name" value="ARGINASE"/>
</dbReference>
<dbReference type="PANTHER" id="PTHR11358:SF26">
    <property type="entry name" value="GUANIDINO ACID HYDROLASE, MITOCHONDRIAL"/>
    <property type="match status" value="1"/>
</dbReference>
<feature type="binding site" evidence="4">
    <location>
        <position position="222"/>
    </location>
    <ligand>
        <name>Mn(2+)</name>
        <dbReference type="ChEBI" id="CHEBI:29035"/>
        <label>1</label>
    </ligand>
</feature>
<dbReference type="PANTHER" id="PTHR11358">
    <property type="entry name" value="ARGINASE/AGMATINASE"/>
    <property type="match status" value="1"/>
</dbReference>
<dbReference type="Pfam" id="PF00491">
    <property type="entry name" value="Arginase"/>
    <property type="match status" value="1"/>
</dbReference>
<feature type="binding site" evidence="4">
    <location>
        <position position="106"/>
    </location>
    <ligand>
        <name>Mn(2+)</name>
        <dbReference type="ChEBI" id="CHEBI:29035"/>
        <label>1</label>
    </ligand>
</feature>
<dbReference type="PROSITE" id="PS01053">
    <property type="entry name" value="ARGINASE_1"/>
    <property type="match status" value="1"/>
</dbReference>
<dbReference type="InterPro" id="IPR020855">
    <property type="entry name" value="Ureohydrolase_Mn_BS"/>
</dbReference>
<reference evidence="6 7" key="1">
    <citation type="submission" date="2016-10" db="EMBL/GenBank/DDBJ databases">
        <authorList>
            <person name="de Groot N.N."/>
        </authorList>
    </citation>
    <scope>NUCLEOTIDE SEQUENCE [LARGE SCALE GENOMIC DNA]</scope>
    <source>
        <strain evidence="6 7">DSM 18979</strain>
    </source>
</reference>
<dbReference type="PIRSF" id="PIRSF036979">
    <property type="entry name" value="Arginase"/>
    <property type="match status" value="1"/>
</dbReference>
<feature type="binding site" evidence="4">
    <location>
        <position position="224"/>
    </location>
    <ligand>
        <name>Mn(2+)</name>
        <dbReference type="ChEBI" id="CHEBI:29035"/>
        <label>1</label>
    </ligand>
</feature>
<dbReference type="Gene3D" id="3.40.800.10">
    <property type="entry name" value="Ureohydrolase domain"/>
    <property type="match status" value="1"/>
</dbReference>
<dbReference type="STRING" id="426128.SAMN05660297_01886"/>
<dbReference type="Proteomes" id="UP000199568">
    <property type="component" value="Unassembled WGS sequence"/>
</dbReference>
<dbReference type="PROSITE" id="PS51409">
    <property type="entry name" value="ARGINASE_2"/>
    <property type="match status" value="1"/>
</dbReference>
<dbReference type="SUPFAM" id="SSF52768">
    <property type="entry name" value="Arginase/deacetylase"/>
    <property type="match status" value="1"/>
</dbReference>
<dbReference type="EMBL" id="FOHU01000007">
    <property type="protein sequence ID" value="SET27791.1"/>
    <property type="molecule type" value="Genomic_DNA"/>
</dbReference>
<keyword evidence="4" id="KW-0464">Manganese</keyword>
<dbReference type="OrthoDB" id="9788689at2"/>
<organism evidence="6 7">
    <name type="scientific">Natronincola peptidivorans</name>
    <dbReference type="NCBI Taxonomy" id="426128"/>
    <lineage>
        <taxon>Bacteria</taxon>
        <taxon>Bacillati</taxon>
        <taxon>Bacillota</taxon>
        <taxon>Clostridia</taxon>
        <taxon>Peptostreptococcales</taxon>
        <taxon>Natronincolaceae</taxon>
        <taxon>Natronincola</taxon>
    </lineage>
</organism>
<evidence type="ECO:0000313" key="7">
    <source>
        <dbReference type="Proteomes" id="UP000199568"/>
    </source>
</evidence>
<dbReference type="InterPro" id="IPR005925">
    <property type="entry name" value="Agmatinase-rel"/>
</dbReference>
<feature type="binding site" evidence="4">
    <location>
        <position position="133"/>
    </location>
    <ligand>
        <name>Mn(2+)</name>
        <dbReference type="ChEBI" id="CHEBI:29035"/>
        <label>1</label>
    </ligand>
</feature>
<feature type="binding site" evidence="4">
    <location>
        <position position="135"/>
    </location>
    <ligand>
        <name>Mn(2+)</name>
        <dbReference type="ChEBI" id="CHEBI:29035"/>
        <label>1</label>
    </ligand>
</feature>
<evidence type="ECO:0000256" key="2">
    <source>
        <dbReference type="ARBA" id="ARBA00022723"/>
    </source>
</evidence>
<dbReference type="RefSeq" id="WP_090442791.1">
    <property type="nucleotide sequence ID" value="NZ_FOHU01000007.1"/>
</dbReference>
<evidence type="ECO:0000313" key="6">
    <source>
        <dbReference type="EMBL" id="SET27791.1"/>
    </source>
</evidence>
<feature type="binding site" evidence="4">
    <location>
        <position position="131"/>
    </location>
    <ligand>
        <name>Mn(2+)</name>
        <dbReference type="ChEBI" id="CHEBI:29035"/>
        <label>1</label>
    </ligand>
</feature>
<gene>
    <name evidence="6" type="ORF">SAMN05660297_01886</name>
</gene>
<dbReference type="GO" id="GO:0033389">
    <property type="term" value="P:putrescine biosynthetic process from arginine, via agmatine"/>
    <property type="evidence" value="ECO:0007669"/>
    <property type="project" value="TreeGrafter"/>
</dbReference>
<evidence type="ECO:0000256" key="1">
    <source>
        <dbReference type="ARBA" id="ARBA00009227"/>
    </source>
</evidence>
<dbReference type="NCBIfam" id="TIGR01230">
    <property type="entry name" value="agmatinase"/>
    <property type="match status" value="1"/>
</dbReference>
<keyword evidence="2 4" id="KW-0479">Metal-binding</keyword>
<sequence length="304" mass="34273">MKYRLPWGELYTDDFSKADVVILGIPFDSAVSNRKGAAEAPDKIRELSRILPPVTEEALILKDLKVYDDDNVEITLDWQEYFKEVEEKAANLIKSGKFCIFIGGDHAVTIPLETAFAKVNKGEKIGIIHFDSHPDIIDTYDGHPWSHACTQRRALELDAIQPEGLTFIGLRSYMEEEVKFFEKHPEITIIGAREVYKKGIDYVINTVKEKYKDYTKIYITLDIDVLDPAFAPGTGTPEAGGLSTRELIELVRDMILSLPVEAMDIVEVAPPLDSSDITSWAALKTIYEVLGAVYVKKNEYVRIL</sequence>
<keyword evidence="7" id="KW-1185">Reference proteome</keyword>
<dbReference type="InterPro" id="IPR006035">
    <property type="entry name" value="Ureohydrolase"/>
</dbReference>
<dbReference type="InterPro" id="IPR023696">
    <property type="entry name" value="Ureohydrolase_dom_sf"/>
</dbReference>
<accession>A0A1I0D6E7</accession>
<evidence type="ECO:0000256" key="3">
    <source>
        <dbReference type="ARBA" id="ARBA00022801"/>
    </source>
</evidence>
<protein>
    <submittedName>
        <fullName evidence="6">Agmatinase</fullName>
    </submittedName>
</protein>
<dbReference type="GO" id="GO:0046872">
    <property type="term" value="F:metal ion binding"/>
    <property type="evidence" value="ECO:0007669"/>
    <property type="project" value="UniProtKB-KW"/>
</dbReference>
<comment type="cofactor">
    <cofactor evidence="4">
        <name>Mn(2+)</name>
        <dbReference type="ChEBI" id="CHEBI:29035"/>
    </cofactor>
    <text evidence="4">Binds 2 manganese ions per subunit.</text>
</comment>
<evidence type="ECO:0000256" key="4">
    <source>
        <dbReference type="PIRSR" id="PIRSR036979-1"/>
    </source>
</evidence>
<dbReference type="AlphaFoldDB" id="A0A1I0D6E7"/>
<comment type="similarity">
    <text evidence="1">Belongs to the arginase family. Agmatinase subfamily.</text>
</comment>
<keyword evidence="3 5" id="KW-0378">Hydrolase</keyword>
<name>A0A1I0D6E7_9FIRM</name>
<dbReference type="GO" id="GO:0008783">
    <property type="term" value="F:agmatinase activity"/>
    <property type="evidence" value="ECO:0007669"/>
    <property type="project" value="TreeGrafter"/>
</dbReference>